<keyword evidence="2" id="KW-1185">Reference proteome</keyword>
<accession>A0A8H3WZC1</accession>
<evidence type="ECO:0000313" key="1">
    <source>
        <dbReference type="EMBL" id="KAF0377014.1"/>
    </source>
</evidence>
<name>A0A8H3WZC1_GIGMA</name>
<gene>
    <name evidence="1" type="ORF">F8M41_012659</name>
</gene>
<dbReference type="EMBL" id="WTPW01002571">
    <property type="protein sequence ID" value="KAF0377014.1"/>
    <property type="molecule type" value="Genomic_DNA"/>
</dbReference>
<evidence type="ECO:0000313" key="2">
    <source>
        <dbReference type="Proteomes" id="UP000439903"/>
    </source>
</evidence>
<proteinExistence type="predicted"/>
<reference evidence="1 2" key="1">
    <citation type="journal article" date="2019" name="Environ. Microbiol.">
        <title>At the nexus of three kingdoms: the genome of the mycorrhizal fungus Gigaspora margarita provides insights into plant, endobacterial and fungal interactions.</title>
        <authorList>
            <person name="Venice F."/>
            <person name="Ghignone S."/>
            <person name="Salvioli di Fossalunga A."/>
            <person name="Amselem J."/>
            <person name="Novero M."/>
            <person name="Xianan X."/>
            <person name="Sedzielewska Toro K."/>
            <person name="Morin E."/>
            <person name="Lipzen A."/>
            <person name="Grigoriev I.V."/>
            <person name="Henrissat B."/>
            <person name="Martin F.M."/>
            <person name="Bonfante P."/>
        </authorList>
    </citation>
    <scope>NUCLEOTIDE SEQUENCE [LARGE SCALE GENOMIC DNA]</scope>
    <source>
        <strain evidence="1 2">BEG34</strain>
    </source>
</reference>
<protein>
    <submittedName>
        <fullName evidence="1">Uncharacterized protein</fullName>
    </submittedName>
</protein>
<dbReference type="Proteomes" id="UP000439903">
    <property type="component" value="Unassembled WGS sequence"/>
</dbReference>
<comment type="caution">
    <text evidence="1">The sequence shown here is derived from an EMBL/GenBank/DDBJ whole genome shotgun (WGS) entry which is preliminary data.</text>
</comment>
<dbReference type="AlphaFoldDB" id="A0A8H3WZC1"/>
<organism evidence="1 2">
    <name type="scientific">Gigaspora margarita</name>
    <dbReference type="NCBI Taxonomy" id="4874"/>
    <lineage>
        <taxon>Eukaryota</taxon>
        <taxon>Fungi</taxon>
        <taxon>Fungi incertae sedis</taxon>
        <taxon>Mucoromycota</taxon>
        <taxon>Glomeromycotina</taxon>
        <taxon>Glomeromycetes</taxon>
        <taxon>Diversisporales</taxon>
        <taxon>Gigasporaceae</taxon>
        <taxon>Gigaspora</taxon>
    </lineage>
</organism>
<sequence length="102" mass="12225">MLSWCISYEVIIIPDNDVNNDINVADDDDEIVSYPFGLSTTSFTKKERYKNEYVCLDRLMWKLDTKYEKARNKEKKEEATLFLEKKEKLACELYYLRKHAKQ</sequence>